<feature type="region of interest" description="Disordered" evidence="1">
    <location>
        <begin position="67"/>
        <end position="90"/>
    </location>
</feature>
<dbReference type="RefSeq" id="WP_377874794.1">
    <property type="nucleotide sequence ID" value="NZ_JBHMAY010000076.1"/>
</dbReference>
<evidence type="ECO:0000313" key="3">
    <source>
        <dbReference type="EMBL" id="MFC3513485.1"/>
    </source>
</evidence>
<dbReference type="Proteomes" id="UP001595764">
    <property type="component" value="Unassembled WGS sequence"/>
</dbReference>
<accession>A0ABV7QMG3</accession>
<dbReference type="Pfam" id="PF13546">
    <property type="entry name" value="DDE_5"/>
    <property type="match status" value="1"/>
</dbReference>
<keyword evidence="4" id="KW-1185">Reference proteome</keyword>
<feature type="compositionally biased region" description="Low complexity" evidence="1">
    <location>
        <begin position="79"/>
        <end position="90"/>
    </location>
</feature>
<protein>
    <submittedName>
        <fullName evidence="3">Transposase</fullName>
    </submittedName>
</protein>
<feature type="domain" description="Transposase IS701-like DDE" evidence="2">
    <location>
        <begin position="22"/>
        <end position="71"/>
    </location>
</feature>
<dbReference type="InterPro" id="IPR038721">
    <property type="entry name" value="IS701-like_DDE_dom"/>
</dbReference>
<name>A0ABV7QMG3_9PSEU</name>
<reference evidence="4" key="1">
    <citation type="journal article" date="2019" name="Int. J. Syst. Evol. Microbiol.">
        <title>The Global Catalogue of Microorganisms (GCM) 10K type strain sequencing project: providing services to taxonomists for standard genome sequencing and annotation.</title>
        <authorList>
            <consortium name="The Broad Institute Genomics Platform"/>
            <consortium name="The Broad Institute Genome Sequencing Center for Infectious Disease"/>
            <person name="Wu L."/>
            <person name="Ma J."/>
        </authorList>
    </citation>
    <scope>NUCLEOTIDE SEQUENCE [LARGE SCALE GENOMIC DNA]</scope>
    <source>
        <strain evidence="4">CGMCC 4.7682</strain>
    </source>
</reference>
<gene>
    <name evidence="3" type="ORF">ACFORO_25175</name>
</gene>
<sequence>MASVDQCARGRPGGRVVRAARRGAGYDAINHGRIETDRLRTALARLPVPRAANGRIVLAVDVSHWLRPDPRAVPSGGSATPTPAARAKPR</sequence>
<comment type="caution">
    <text evidence="3">The sequence shown here is derived from an EMBL/GenBank/DDBJ whole genome shotgun (WGS) entry which is preliminary data.</text>
</comment>
<proteinExistence type="predicted"/>
<dbReference type="EMBL" id="JBHRWI010000029">
    <property type="protein sequence ID" value="MFC3513485.1"/>
    <property type="molecule type" value="Genomic_DNA"/>
</dbReference>
<evidence type="ECO:0000259" key="2">
    <source>
        <dbReference type="Pfam" id="PF13546"/>
    </source>
</evidence>
<evidence type="ECO:0000256" key="1">
    <source>
        <dbReference type="SAM" id="MobiDB-lite"/>
    </source>
</evidence>
<organism evidence="3 4">
    <name type="scientific">Amycolatopsis halotolerans</name>
    <dbReference type="NCBI Taxonomy" id="330083"/>
    <lineage>
        <taxon>Bacteria</taxon>
        <taxon>Bacillati</taxon>
        <taxon>Actinomycetota</taxon>
        <taxon>Actinomycetes</taxon>
        <taxon>Pseudonocardiales</taxon>
        <taxon>Pseudonocardiaceae</taxon>
        <taxon>Amycolatopsis</taxon>
    </lineage>
</organism>
<evidence type="ECO:0000313" key="4">
    <source>
        <dbReference type="Proteomes" id="UP001595764"/>
    </source>
</evidence>